<gene>
    <name evidence="2" type="ORF">SAMN05216236_1608</name>
</gene>
<dbReference type="STRING" id="999627.SAMN05216236_1608"/>
<proteinExistence type="predicted"/>
<organism evidence="2 3">
    <name type="scientific">Sedimentitalea nanhaiensis</name>
    <dbReference type="NCBI Taxonomy" id="999627"/>
    <lineage>
        <taxon>Bacteria</taxon>
        <taxon>Pseudomonadati</taxon>
        <taxon>Pseudomonadota</taxon>
        <taxon>Alphaproteobacteria</taxon>
        <taxon>Rhodobacterales</taxon>
        <taxon>Paracoccaceae</taxon>
        <taxon>Sedimentitalea</taxon>
    </lineage>
</organism>
<dbReference type="InterPro" id="IPR024047">
    <property type="entry name" value="MM3350-like_sf"/>
</dbReference>
<dbReference type="InterPro" id="IPR012912">
    <property type="entry name" value="Plasmid_pRiA4b_Orf3-like"/>
</dbReference>
<dbReference type="Proteomes" id="UP000182466">
    <property type="component" value="Unassembled WGS sequence"/>
</dbReference>
<dbReference type="Gene3D" id="3.10.290.30">
    <property type="entry name" value="MM3350-like"/>
    <property type="match status" value="1"/>
</dbReference>
<name>A0A1I7EBJ5_9RHOB</name>
<feature type="domain" description="Plasmid pRiA4b Orf3-like" evidence="1">
    <location>
        <begin position="1"/>
        <end position="64"/>
    </location>
</feature>
<evidence type="ECO:0000313" key="3">
    <source>
        <dbReference type="Proteomes" id="UP000182466"/>
    </source>
</evidence>
<protein>
    <submittedName>
        <fullName evidence="2">PRiA4b ORF-3-like protein</fullName>
    </submittedName>
</protein>
<evidence type="ECO:0000259" key="1">
    <source>
        <dbReference type="Pfam" id="PF07929"/>
    </source>
</evidence>
<dbReference type="AlphaFoldDB" id="A0A1I7EBJ5"/>
<dbReference type="Pfam" id="PF07929">
    <property type="entry name" value="PRiA4_ORF3"/>
    <property type="match status" value="1"/>
</dbReference>
<keyword evidence="3" id="KW-1185">Reference proteome</keyword>
<evidence type="ECO:0000313" key="2">
    <source>
        <dbReference type="EMBL" id="SFU21326.1"/>
    </source>
</evidence>
<dbReference type="EMBL" id="FPAW01000060">
    <property type="protein sequence ID" value="SFU21326.1"/>
    <property type="molecule type" value="Genomic_DNA"/>
</dbReference>
<accession>A0A1I7EBJ5</accession>
<reference evidence="2 3" key="1">
    <citation type="submission" date="2016-10" db="EMBL/GenBank/DDBJ databases">
        <authorList>
            <person name="de Groot N.N."/>
        </authorList>
    </citation>
    <scope>NUCLEOTIDE SEQUENCE [LARGE SCALE GENOMIC DNA]</scope>
    <source>
        <strain evidence="2 3">CGMCC 1.10959</strain>
    </source>
</reference>
<dbReference type="SUPFAM" id="SSF159941">
    <property type="entry name" value="MM3350-like"/>
    <property type="match status" value="1"/>
</dbReference>
<sequence length="105" mass="12559">MDWESIYLFLFDIHAVRYGSFELHASNPDVSLQEFEFRDNERFFYVYDMGDHWEHETRVEAINHGPCRCLSKLVGSLFHFNFNRERAFMKILPLRSGRVLPLKAT</sequence>